<dbReference type="GO" id="GO:0005634">
    <property type="term" value="C:nucleus"/>
    <property type="evidence" value="ECO:0007669"/>
    <property type="project" value="UniProtKB-SubCell"/>
</dbReference>
<evidence type="ECO:0000259" key="13">
    <source>
        <dbReference type="PROSITE" id="PS50016"/>
    </source>
</evidence>
<dbReference type="InterPro" id="IPR014001">
    <property type="entry name" value="Helicase_ATP-bd"/>
</dbReference>
<evidence type="ECO:0000256" key="8">
    <source>
        <dbReference type="ARBA" id="ARBA00022840"/>
    </source>
</evidence>
<name>A0A811KH98_9BILA</name>
<dbReference type="InterPro" id="IPR009462">
    <property type="entry name" value="CHD_II_SANT-like"/>
</dbReference>
<organism evidence="16 17">
    <name type="scientific">Bursaphelenchus okinawaensis</name>
    <dbReference type="NCBI Taxonomy" id="465554"/>
    <lineage>
        <taxon>Eukaryota</taxon>
        <taxon>Metazoa</taxon>
        <taxon>Ecdysozoa</taxon>
        <taxon>Nematoda</taxon>
        <taxon>Chromadorea</taxon>
        <taxon>Rhabditida</taxon>
        <taxon>Tylenchina</taxon>
        <taxon>Tylenchomorpha</taxon>
        <taxon>Aphelenchoidea</taxon>
        <taxon>Aphelenchoididae</taxon>
        <taxon>Bursaphelenchus</taxon>
    </lineage>
</organism>
<dbReference type="SMART" id="SM01146">
    <property type="entry name" value="DUF1086"/>
    <property type="match status" value="1"/>
</dbReference>
<dbReference type="Pfam" id="PF08074">
    <property type="entry name" value="CHDCT2"/>
    <property type="match status" value="1"/>
</dbReference>
<dbReference type="Gene3D" id="1.10.10.60">
    <property type="entry name" value="Homeodomain-like"/>
    <property type="match status" value="1"/>
</dbReference>
<dbReference type="PROSITE" id="PS01359">
    <property type="entry name" value="ZF_PHD_1"/>
    <property type="match status" value="1"/>
</dbReference>
<dbReference type="GO" id="GO:0003682">
    <property type="term" value="F:chromatin binding"/>
    <property type="evidence" value="ECO:0007669"/>
    <property type="project" value="TreeGrafter"/>
</dbReference>
<feature type="compositionally biased region" description="Acidic residues" evidence="11">
    <location>
        <begin position="1729"/>
        <end position="1738"/>
    </location>
</feature>
<gene>
    <name evidence="16" type="ORF">BOKJ2_LOCUS5780</name>
</gene>
<dbReference type="Gene3D" id="3.30.40.10">
    <property type="entry name" value="Zinc/RING finger domain, C3HC4 (zinc finger)"/>
    <property type="match status" value="2"/>
</dbReference>
<dbReference type="GO" id="GO:0140658">
    <property type="term" value="F:ATP-dependent chromatin remodeler activity"/>
    <property type="evidence" value="ECO:0007669"/>
    <property type="project" value="TreeGrafter"/>
</dbReference>
<protein>
    <submittedName>
        <fullName evidence="16">Uncharacterized protein</fullName>
    </submittedName>
</protein>
<dbReference type="PANTHER" id="PTHR45623">
    <property type="entry name" value="CHROMODOMAIN-HELICASE-DNA-BINDING PROTEIN 3-RELATED-RELATED"/>
    <property type="match status" value="1"/>
</dbReference>
<dbReference type="Proteomes" id="UP000783686">
    <property type="component" value="Unassembled WGS sequence"/>
</dbReference>
<dbReference type="Gene3D" id="2.40.50.40">
    <property type="match status" value="1"/>
</dbReference>
<feature type="compositionally biased region" description="Basic residues" evidence="11">
    <location>
        <begin position="55"/>
        <end position="68"/>
    </location>
</feature>
<dbReference type="SMART" id="SM00249">
    <property type="entry name" value="PHD"/>
    <property type="match status" value="2"/>
</dbReference>
<dbReference type="InterPro" id="IPR013083">
    <property type="entry name" value="Znf_RING/FYVE/PHD"/>
</dbReference>
<dbReference type="PROSITE" id="PS50016">
    <property type="entry name" value="ZF_PHD_2"/>
    <property type="match status" value="2"/>
</dbReference>
<evidence type="ECO:0000256" key="3">
    <source>
        <dbReference type="ARBA" id="ARBA00022737"/>
    </source>
</evidence>
<dbReference type="GO" id="GO:0016887">
    <property type="term" value="F:ATP hydrolysis activity"/>
    <property type="evidence" value="ECO:0007669"/>
    <property type="project" value="TreeGrafter"/>
</dbReference>
<dbReference type="SUPFAM" id="SSF52540">
    <property type="entry name" value="P-loop containing nucleoside triphosphate hydrolases"/>
    <property type="match status" value="2"/>
</dbReference>
<dbReference type="InterPro" id="IPR023780">
    <property type="entry name" value="Chromo_domain"/>
</dbReference>
<keyword evidence="9" id="KW-0539">Nucleus</keyword>
<dbReference type="EMBL" id="CAJFCW020000003">
    <property type="protein sequence ID" value="CAG9103295.1"/>
    <property type="molecule type" value="Genomic_DNA"/>
</dbReference>
<keyword evidence="6" id="KW-0378">Hydrolase</keyword>
<dbReference type="PROSITE" id="PS51192">
    <property type="entry name" value="HELICASE_ATP_BIND_1"/>
    <property type="match status" value="1"/>
</dbReference>
<evidence type="ECO:0000256" key="5">
    <source>
        <dbReference type="ARBA" id="ARBA00022771"/>
    </source>
</evidence>
<dbReference type="InterPro" id="IPR027417">
    <property type="entry name" value="P-loop_NTPase"/>
</dbReference>
<dbReference type="InterPro" id="IPR016197">
    <property type="entry name" value="Chromo-like_dom_sf"/>
</dbReference>
<evidence type="ECO:0000259" key="15">
    <source>
        <dbReference type="PROSITE" id="PS51194"/>
    </source>
</evidence>
<dbReference type="InterPro" id="IPR019786">
    <property type="entry name" value="Zinc_finger_PHD-type_CS"/>
</dbReference>
<evidence type="ECO:0000256" key="1">
    <source>
        <dbReference type="ARBA" id="ARBA00004123"/>
    </source>
</evidence>
<dbReference type="Gene3D" id="3.40.50.10810">
    <property type="entry name" value="Tandem AAA-ATPase domain"/>
    <property type="match status" value="1"/>
</dbReference>
<dbReference type="InterPro" id="IPR001965">
    <property type="entry name" value="Znf_PHD"/>
</dbReference>
<dbReference type="InterPro" id="IPR012957">
    <property type="entry name" value="CHD_C2"/>
</dbReference>
<dbReference type="CDD" id="cd15532">
    <property type="entry name" value="PHD2_CHD_II"/>
    <property type="match status" value="1"/>
</dbReference>
<keyword evidence="2" id="KW-0479">Metal-binding</keyword>
<feature type="compositionally biased region" description="Acidic residues" evidence="11">
    <location>
        <begin position="1153"/>
        <end position="1163"/>
    </location>
</feature>
<evidence type="ECO:0000259" key="12">
    <source>
        <dbReference type="PROSITE" id="PS50013"/>
    </source>
</evidence>
<feature type="domain" description="PHD-type" evidence="13">
    <location>
        <begin position="229"/>
        <end position="276"/>
    </location>
</feature>
<dbReference type="PANTHER" id="PTHR45623:SF17">
    <property type="entry name" value="CHROMODOMAIN-HELICASE-DNA-BINDING PROTEIN 3-RELATED"/>
    <property type="match status" value="1"/>
</dbReference>
<reference evidence="16" key="1">
    <citation type="submission" date="2020-09" db="EMBL/GenBank/DDBJ databases">
        <authorList>
            <person name="Kikuchi T."/>
        </authorList>
    </citation>
    <scope>NUCLEOTIDE SEQUENCE</scope>
    <source>
        <strain evidence="16">SH1</strain>
    </source>
</reference>
<dbReference type="InterPro" id="IPR000953">
    <property type="entry name" value="Chromo/chromo_shadow_dom"/>
</dbReference>
<dbReference type="GO" id="GO:0040027">
    <property type="term" value="P:negative regulation of vulval development"/>
    <property type="evidence" value="ECO:0007669"/>
    <property type="project" value="UniProtKB-ARBA"/>
</dbReference>
<dbReference type="Pfam" id="PF00176">
    <property type="entry name" value="SNF2-rel_dom"/>
    <property type="match status" value="1"/>
</dbReference>
<dbReference type="Pfam" id="PF08073">
    <property type="entry name" value="CHDNT"/>
    <property type="match status" value="1"/>
</dbReference>
<dbReference type="FunFam" id="3.40.50.10810:FF:000001">
    <property type="entry name" value="chromodomain-helicase-DNA-binding protein 3 isoform X1"/>
    <property type="match status" value="1"/>
</dbReference>
<feature type="compositionally biased region" description="Basic and acidic residues" evidence="11">
    <location>
        <begin position="1742"/>
        <end position="1752"/>
    </location>
</feature>
<keyword evidence="17" id="KW-1185">Reference proteome</keyword>
<dbReference type="SMART" id="SM00487">
    <property type="entry name" value="DEXDc"/>
    <property type="match status" value="1"/>
</dbReference>
<evidence type="ECO:0000259" key="14">
    <source>
        <dbReference type="PROSITE" id="PS51192"/>
    </source>
</evidence>
<feature type="domain" description="Helicase ATP-binding" evidence="14">
    <location>
        <begin position="601"/>
        <end position="785"/>
    </location>
</feature>
<keyword evidence="4" id="KW-0547">Nucleotide-binding</keyword>
<feature type="region of interest" description="Disordered" evidence="11">
    <location>
        <begin position="195"/>
        <end position="226"/>
    </location>
</feature>
<feature type="compositionally biased region" description="Acidic residues" evidence="11">
    <location>
        <begin position="1227"/>
        <end position="1249"/>
    </location>
</feature>
<evidence type="ECO:0000256" key="6">
    <source>
        <dbReference type="ARBA" id="ARBA00022801"/>
    </source>
</evidence>
<dbReference type="Pfam" id="PF06465">
    <property type="entry name" value="DUF1087"/>
    <property type="match status" value="1"/>
</dbReference>
<dbReference type="CDD" id="cd18793">
    <property type="entry name" value="SF2_C_SNF"/>
    <property type="match status" value="1"/>
</dbReference>
<dbReference type="PROSITE" id="PS50013">
    <property type="entry name" value="CHROMO_2"/>
    <property type="match status" value="2"/>
</dbReference>
<evidence type="ECO:0000256" key="2">
    <source>
        <dbReference type="ARBA" id="ARBA00022723"/>
    </source>
</evidence>
<dbReference type="CDD" id="cd15531">
    <property type="entry name" value="PHD1_CHD_II"/>
    <property type="match status" value="1"/>
</dbReference>
<dbReference type="SMART" id="SM01147">
    <property type="entry name" value="DUF1087"/>
    <property type="match status" value="1"/>
</dbReference>
<accession>A0A811KH98</accession>
<dbReference type="EMBL" id="CAJFDH010000003">
    <property type="protein sequence ID" value="CAD5214812.1"/>
    <property type="molecule type" value="Genomic_DNA"/>
</dbReference>
<dbReference type="Pfam" id="PF00628">
    <property type="entry name" value="PHD"/>
    <property type="match status" value="2"/>
</dbReference>
<dbReference type="SMART" id="SM00298">
    <property type="entry name" value="CHROMO"/>
    <property type="match status" value="2"/>
</dbReference>
<dbReference type="InterPro" id="IPR012958">
    <property type="entry name" value="CHD_N"/>
</dbReference>
<feature type="compositionally biased region" description="Basic and acidic residues" evidence="11">
    <location>
        <begin position="195"/>
        <end position="207"/>
    </location>
</feature>
<evidence type="ECO:0000256" key="4">
    <source>
        <dbReference type="ARBA" id="ARBA00022741"/>
    </source>
</evidence>
<sequence>MSEELMDTSEVSQQEESMDQMDETISNDGEQEVDEALYEGDGGDNDAKPSSSNSRGRKPKKKKGKGKKGQIDVTNLPIPEICEQMGLVDVDIEYTDEDFLEVTNGKLYAQRFRGQFLEANPSWNVTKMNPYVTAKYNQFKDIGAARGVAKGAKPKDEKVAPLKIRISNRKSKKTNEDDLDSDKEFEHLLKAHEKQLDEAEKEKEERRAARKAAQTAKKKKKRPDDLPEQDYCEICQQGGELLLCDTCPRAFHTVCVDPDMVEAPNGDWSCPHCETEGVPKKEIEEKKGNMEYCRACKEGGSILCCDSCPSSYHVYCIDPPLEELPPSEEHWACPRCTAPEPKNRPEKFLFWRWKLHDYPEPVGDEYLLKEGETMENIEEERRKRLMLKPSRKLEPRKDRELFVKWKYMSYWHCEWVPEYVLEVYYVQALRMFWRKVDPENPPEVEDVPSEPTEKDPLCLEYRFYRYGIKPEWMQIHRIINHSMYTKNQYDYLIKWRELVYEQATWESDDFDIPNFDEAIMKYWMHRERMINEPIPKHVAKRINAYRAEKGLLNLEDERKTRKEEAKSTVDPKKKYEEQPGYITETGGKLHPYQLEGINWLRHCWAHGTDAILADEMGLGKTIQSTTFLYTLMKEGLCKGPFLVAAPLSTLINWEREAEFWAPDFYVVTYIGDKESRTVIREHEFSFVEGAVRGGPKAQKIKTEQGIKFHVLLTSYELINMDKAILSSIEWGALVVDEAHRLKNNQSLFFRTLREFKINYRLLLTGTPLQNNLEELFHLLNFLSPDRFYDLSSFTQEFAEISKEDQIQKLHSMLGPHMLRRLKADVLTGMPSKSELIVRVELSQMQKKYYRNILTRNFEALSVKSGGTQVSLVNIIMELKKCCNHPYLFAKASLEAPKLPNGIYEGNALVKAAGKFVLMQKMLQKLKQGGHRVLIFSQMTRMLDILEDLCEVEGYKYERIDGGITGQLRQDAIDRFNAPNAQQFIFLLSTRAGGLGINLATADTVIIYDSDWNPHNDIQAFSRAHRIGQQNKVMIYRFVTRNSVEERITSVAKKKMLLTHLVVRAGIGQKGPSMSKTELDDVLRWGTEELFKDEENEDKDKKDNDHEIVWDDEAVEALLDRGGPADEQAPEKKEHWTNEYLSSFKVAQYVTREADEDEEEDDDTEVLKEEVQEADPEYWEKLLRHHYEQEQYTEAQKLGKGKRVRKQVNYANDQMQSDNWQIPSGDGQEYDDSFSEDENVTDDENQDEEFDSAREERRRKKKDDGEKLPPLLARVNGQIEVLGFTARQRRGFLNAVTRWGLPPQDAYQAQWLVRDIKSKSERAFKAYSALFLRHLCEPDSGADTFSDGCPREGVNRSHVLNRIGLMSMIRKKVQEFEGVNGEWSIPELKDQVTEVKAAESVEGSIPNSETTSRDGTPVVREGSVKEEQKEEDTKMEVDQKEPEESKESSQENEEVKEKPKKHKFMFNIADGGFTELHTLWINEEKAALSNNIHEIWHRRHDYWLLAGIAMHGYARYQDVQADPRFAIINKPFEREQGKGNFVEIKNKFLQRRYKLLEQALVSEEQLRRAAYLNLAKKMGEENLDSSVNLMNPIPGEKDTSGQLNERFAEIECLADSHQSLAREATSGHKWSAAVLHKVLNQIEDQLNEMKSDLSRLPTAMTRQKPVTEKLDMTERMILQRLTNKDANLAPKASPLPPPGPFVTPTPNCGFTEIQPALTKNDENGEKEDSGDNMETEEAATADGDSKSEKKESSESLEFPAEATVDA</sequence>
<evidence type="ECO:0000256" key="11">
    <source>
        <dbReference type="SAM" id="MobiDB-lite"/>
    </source>
</evidence>
<dbReference type="InterPro" id="IPR009463">
    <property type="entry name" value="DUF1087"/>
</dbReference>
<dbReference type="SUPFAM" id="SSF54160">
    <property type="entry name" value="Chromo domain-like"/>
    <property type="match status" value="2"/>
</dbReference>
<dbReference type="InterPro" id="IPR019787">
    <property type="entry name" value="Znf_PHD-finger"/>
</dbReference>
<feature type="region of interest" description="Disordered" evidence="11">
    <location>
        <begin position="1212"/>
        <end position="1268"/>
    </location>
</feature>
<comment type="caution">
    <text evidence="16">The sequence shown here is derived from an EMBL/GenBank/DDBJ whole genome shotgun (WGS) entry which is preliminary data.</text>
</comment>
<dbReference type="SMART" id="SM00490">
    <property type="entry name" value="HELICc"/>
    <property type="match status" value="1"/>
</dbReference>
<dbReference type="PROSITE" id="PS51194">
    <property type="entry name" value="HELICASE_CTER"/>
    <property type="match status" value="1"/>
</dbReference>
<dbReference type="GO" id="GO:0003677">
    <property type="term" value="F:DNA binding"/>
    <property type="evidence" value="ECO:0007669"/>
    <property type="project" value="InterPro"/>
</dbReference>
<keyword evidence="8" id="KW-0067">ATP-binding</keyword>
<dbReference type="InterPro" id="IPR038718">
    <property type="entry name" value="SNF2-like_sf"/>
</dbReference>
<feature type="region of interest" description="Disordered" evidence="11">
    <location>
        <begin position="1"/>
        <end position="72"/>
    </location>
</feature>
<feature type="compositionally biased region" description="Pro residues" evidence="11">
    <location>
        <begin position="1692"/>
        <end position="1702"/>
    </location>
</feature>
<evidence type="ECO:0000313" key="16">
    <source>
        <dbReference type="EMBL" id="CAD5214812.1"/>
    </source>
</evidence>
<dbReference type="InterPro" id="IPR001650">
    <property type="entry name" value="Helicase_C-like"/>
</dbReference>
<dbReference type="OrthoDB" id="5857104at2759"/>
<dbReference type="Pfam" id="PF06461">
    <property type="entry name" value="CHDII_SANT-like"/>
    <property type="match status" value="1"/>
</dbReference>
<feature type="domain" description="Helicase C-terminal" evidence="15">
    <location>
        <begin position="917"/>
        <end position="1078"/>
    </location>
</feature>
<keyword evidence="7" id="KW-0862">Zinc</keyword>
<dbReference type="FunFam" id="3.40.50.300:FF:000015">
    <property type="entry name" value="chromodomain-helicase-DNA-binding protein 9 isoform X1"/>
    <property type="match status" value="1"/>
</dbReference>
<feature type="compositionally biased region" description="Basic and acidic residues" evidence="11">
    <location>
        <begin position="1250"/>
        <end position="1266"/>
    </location>
</feature>
<dbReference type="CDD" id="cd18662">
    <property type="entry name" value="CD2_tandem_CHD3-4_like"/>
    <property type="match status" value="1"/>
</dbReference>
<proteinExistence type="predicted"/>
<dbReference type="Gene3D" id="3.40.50.300">
    <property type="entry name" value="P-loop containing nucleotide triphosphate hydrolases"/>
    <property type="match status" value="1"/>
</dbReference>
<dbReference type="InterPro" id="IPR000330">
    <property type="entry name" value="SNF2_N"/>
</dbReference>
<evidence type="ECO:0000313" key="17">
    <source>
        <dbReference type="Proteomes" id="UP000614601"/>
    </source>
</evidence>
<dbReference type="PROSITE" id="PS00690">
    <property type="entry name" value="DEAH_ATP_HELICASE"/>
    <property type="match status" value="1"/>
</dbReference>
<feature type="region of interest" description="Disordered" evidence="11">
    <location>
        <begin position="1395"/>
        <end position="1458"/>
    </location>
</feature>
<dbReference type="InterPro" id="IPR002464">
    <property type="entry name" value="DNA/RNA_helicase_DEAH_CS"/>
</dbReference>
<feature type="domain" description="Chromo" evidence="12">
    <location>
        <begin position="372"/>
        <end position="444"/>
    </location>
</feature>
<feature type="compositionally biased region" description="Basic and acidic residues" evidence="11">
    <location>
        <begin position="1718"/>
        <end position="1728"/>
    </location>
</feature>
<keyword evidence="5 10" id="KW-0863">Zinc-finger</keyword>
<dbReference type="GO" id="GO:0042393">
    <property type="term" value="F:histone binding"/>
    <property type="evidence" value="ECO:0007669"/>
    <property type="project" value="TreeGrafter"/>
</dbReference>
<feature type="compositionally biased region" description="Basic and acidic residues" evidence="11">
    <location>
        <begin position="1421"/>
        <end position="1456"/>
    </location>
</feature>
<feature type="domain" description="Chromo" evidence="12">
    <location>
        <begin position="473"/>
        <end position="507"/>
    </location>
</feature>
<dbReference type="InterPro" id="IPR049730">
    <property type="entry name" value="SNF2/RAD54-like_C"/>
</dbReference>
<evidence type="ECO:0000256" key="7">
    <source>
        <dbReference type="ARBA" id="ARBA00022833"/>
    </source>
</evidence>
<feature type="compositionally biased region" description="Acidic residues" evidence="11">
    <location>
        <begin position="29"/>
        <end position="44"/>
    </location>
</feature>
<dbReference type="GO" id="GO:0008270">
    <property type="term" value="F:zinc ion binding"/>
    <property type="evidence" value="ECO:0007669"/>
    <property type="project" value="UniProtKB-KW"/>
</dbReference>
<evidence type="ECO:0000256" key="9">
    <source>
        <dbReference type="ARBA" id="ARBA00023242"/>
    </source>
</evidence>
<feature type="compositionally biased region" description="Polar residues" evidence="11">
    <location>
        <begin position="1404"/>
        <end position="1413"/>
    </location>
</feature>
<feature type="domain" description="PHD-type" evidence="13">
    <location>
        <begin position="290"/>
        <end position="339"/>
    </location>
</feature>
<dbReference type="InterPro" id="IPR011011">
    <property type="entry name" value="Znf_FYVE_PHD"/>
</dbReference>
<dbReference type="Pfam" id="PF00385">
    <property type="entry name" value="Chromo"/>
    <property type="match status" value="1"/>
</dbReference>
<dbReference type="GO" id="GO:0000785">
    <property type="term" value="C:chromatin"/>
    <property type="evidence" value="ECO:0007669"/>
    <property type="project" value="TreeGrafter"/>
</dbReference>
<dbReference type="Proteomes" id="UP000614601">
    <property type="component" value="Unassembled WGS sequence"/>
</dbReference>
<dbReference type="Pfam" id="PF00271">
    <property type="entry name" value="Helicase_C"/>
    <property type="match status" value="1"/>
</dbReference>
<comment type="subcellular location">
    <subcellularLocation>
        <location evidence="1">Nucleus</location>
    </subcellularLocation>
</comment>
<feature type="region of interest" description="Disordered" evidence="11">
    <location>
        <begin position="1151"/>
        <end position="1171"/>
    </location>
</feature>
<keyword evidence="3" id="KW-0677">Repeat</keyword>
<evidence type="ECO:0000256" key="10">
    <source>
        <dbReference type="PROSITE-ProRule" id="PRU00146"/>
    </source>
</evidence>
<feature type="compositionally biased region" description="Polar residues" evidence="11">
    <location>
        <begin position="1212"/>
        <end position="1221"/>
    </location>
</feature>
<dbReference type="GO" id="GO:0005524">
    <property type="term" value="F:ATP binding"/>
    <property type="evidence" value="ECO:0007669"/>
    <property type="project" value="UniProtKB-KW"/>
</dbReference>
<dbReference type="SUPFAM" id="SSF57903">
    <property type="entry name" value="FYVE/PHD zinc finger"/>
    <property type="match status" value="2"/>
</dbReference>
<feature type="region of interest" description="Disordered" evidence="11">
    <location>
        <begin position="1682"/>
        <end position="1765"/>
    </location>
</feature>